<dbReference type="InterPro" id="IPR003736">
    <property type="entry name" value="PAAI_dom"/>
</dbReference>
<sequence length="166" mass="17426">MFSNEELSPETRAELAERGVPEEHLGIFGHHGLGTLIPKLDIRFHEFTREQVVASMPVEGNTQPAGLLHGGASAALLETVGSFAAALAASSDQMALGTELNITHLRPGSSGRVTATATPIKLGRTQCVHSIEIVGENGKTISVGRMTNMLVPRPPQAAADSQLKAA</sequence>
<name>A0A917ILK2_9MICC</name>
<dbReference type="InterPro" id="IPR029069">
    <property type="entry name" value="HotDog_dom_sf"/>
</dbReference>
<proteinExistence type="inferred from homology"/>
<evidence type="ECO:0000313" key="4">
    <source>
        <dbReference type="EMBL" id="GGH57049.1"/>
    </source>
</evidence>
<evidence type="ECO:0000313" key="5">
    <source>
        <dbReference type="Proteomes" id="UP000600171"/>
    </source>
</evidence>
<dbReference type="NCBIfam" id="TIGR00369">
    <property type="entry name" value="unchar_dom_1"/>
    <property type="match status" value="1"/>
</dbReference>
<dbReference type="SUPFAM" id="SSF54637">
    <property type="entry name" value="Thioesterase/thiol ester dehydrase-isomerase"/>
    <property type="match status" value="1"/>
</dbReference>
<gene>
    <name evidence="4" type="ORF">GCM10007359_01790</name>
</gene>
<comment type="caution">
    <text evidence="4">The sequence shown here is derived from an EMBL/GenBank/DDBJ whole genome shotgun (WGS) entry which is preliminary data.</text>
</comment>
<evidence type="ECO:0000256" key="2">
    <source>
        <dbReference type="ARBA" id="ARBA00022801"/>
    </source>
</evidence>
<feature type="domain" description="Thioesterase" evidence="3">
    <location>
        <begin position="66"/>
        <end position="140"/>
    </location>
</feature>
<dbReference type="PANTHER" id="PTHR43240:SF5">
    <property type="entry name" value="1,4-DIHYDROXY-2-NAPHTHOYL-COA THIOESTERASE 1"/>
    <property type="match status" value="1"/>
</dbReference>
<dbReference type="Gene3D" id="3.10.129.10">
    <property type="entry name" value="Hotdog Thioesterase"/>
    <property type="match status" value="1"/>
</dbReference>
<protein>
    <recommendedName>
        <fullName evidence="3">Thioesterase domain-containing protein</fullName>
    </recommendedName>
</protein>
<reference evidence="4 5" key="1">
    <citation type="journal article" date="2014" name="Int. J. Syst. Evol. Microbiol.">
        <title>Complete genome sequence of Corynebacterium casei LMG S-19264T (=DSM 44701T), isolated from a smear-ripened cheese.</title>
        <authorList>
            <consortium name="US DOE Joint Genome Institute (JGI-PGF)"/>
            <person name="Walter F."/>
            <person name="Albersmeier A."/>
            <person name="Kalinowski J."/>
            <person name="Ruckert C."/>
        </authorList>
    </citation>
    <scope>NUCLEOTIDE SEQUENCE [LARGE SCALE GENOMIC DNA]</scope>
    <source>
        <strain evidence="4 5">CCM 8669</strain>
    </source>
</reference>
<dbReference type="GO" id="GO:0005829">
    <property type="term" value="C:cytosol"/>
    <property type="evidence" value="ECO:0007669"/>
    <property type="project" value="TreeGrafter"/>
</dbReference>
<dbReference type="InterPro" id="IPR006683">
    <property type="entry name" value="Thioestr_dom"/>
</dbReference>
<evidence type="ECO:0000259" key="3">
    <source>
        <dbReference type="Pfam" id="PF03061"/>
    </source>
</evidence>
<accession>A0A917ILK2</accession>
<organism evidence="4 5">
    <name type="scientific">Rothia aerolata</name>
    <dbReference type="NCBI Taxonomy" id="1812262"/>
    <lineage>
        <taxon>Bacteria</taxon>
        <taxon>Bacillati</taxon>
        <taxon>Actinomycetota</taxon>
        <taxon>Actinomycetes</taxon>
        <taxon>Micrococcales</taxon>
        <taxon>Micrococcaceae</taxon>
        <taxon>Rothia</taxon>
    </lineage>
</organism>
<dbReference type="GO" id="GO:0061522">
    <property type="term" value="F:1,4-dihydroxy-2-naphthoyl-CoA thioesterase activity"/>
    <property type="evidence" value="ECO:0007669"/>
    <property type="project" value="TreeGrafter"/>
</dbReference>
<keyword evidence="2" id="KW-0378">Hydrolase</keyword>
<dbReference type="Pfam" id="PF03061">
    <property type="entry name" value="4HBT"/>
    <property type="match status" value="1"/>
</dbReference>
<dbReference type="AlphaFoldDB" id="A0A917ILK2"/>
<keyword evidence="5" id="KW-1185">Reference proteome</keyword>
<dbReference type="PANTHER" id="PTHR43240">
    <property type="entry name" value="1,4-DIHYDROXY-2-NAPHTHOYL-COA THIOESTERASE 1"/>
    <property type="match status" value="1"/>
</dbReference>
<dbReference type="CDD" id="cd03443">
    <property type="entry name" value="PaaI_thioesterase"/>
    <property type="match status" value="1"/>
</dbReference>
<dbReference type="Proteomes" id="UP000600171">
    <property type="component" value="Unassembled WGS sequence"/>
</dbReference>
<dbReference type="RefSeq" id="WP_188358465.1">
    <property type="nucleotide sequence ID" value="NZ_BMDC01000001.1"/>
</dbReference>
<dbReference type="EMBL" id="BMDC01000001">
    <property type="protein sequence ID" value="GGH57049.1"/>
    <property type="molecule type" value="Genomic_DNA"/>
</dbReference>
<evidence type="ECO:0000256" key="1">
    <source>
        <dbReference type="ARBA" id="ARBA00008324"/>
    </source>
</evidence>
<comment type="similarity">
    <text evidence="1">Belongs to the thioesterase PaaI family.</text>
</comment>